<dbReference type="InterPro" id="IPR036282">
    <property type="entry name" value="Glutathione-S-Trfase_C_sf"/>
</dbReference>
<evidence type="ECO:0000256" key="2">
    <source>
        <dbReference type="SAM" id="Phobius"/>
    </source>
</evidence>
<name>A0A395MQ36_9HYPO</name>
<dbReference type="Pfam" id="PF02798">
    <property type="entry name" value="GST_N"/>
    <property type="match status" value="1"/>
</dbReference>
<comment type="caution">
    <text evidence="5">The sequence shown here is derived from an EMBL/GenBank/DDBJ whole genome shotgun (WGS) entry which is preliminary data.</text>
</comment>
<gene>
    <name evidence="5" type="ORF">FIE12Z_5819</name>
</gene>
<feature type="transmembrane region" description="Helical" evidence="2">
    <location>
        <begin position="128"/>
        <end position="156"/>
    </location>
</feature>
<dbReference type="EMBL" id="PXXK01000156">
    <property type="protein sequence ID" value="RFN49920.1"/>
    <property type="molecule type" value="Genomic_DNA"/>
</dbReference>
<dbReference type="SFLD" id="SFLDG00358">
    <property type="entry name" value="Main_(cytGST)"/>
    <property type="match status" value="1"/>
</dbReference>
<dbReference type="PROSITE" id="PS50405">
    <property type="entry name" value="GST_CTER"/>
    <property type="match status" value="1"/>
</dbReference>
<dbReference type="InterPro" id="IPR010987">
    <property type="entry name" value="Glutathione-S-Trfase_C-like"/>
</dbReference>
<feature type="domain" description="GST N-terminal" evidence="3">
    <location>
        <begin position="255"/>
        <end position="341"/>
    </location>
</feature>
<dbReference type="InterPro" id="IPR049326">
    <property type="entry name" value="Rhodopsin_dom_fungi"/>
</dbReference>
<feature type="domain" description="GST C-terminal" evidence="4">
    <location>
        <begin position="348"/>
        <end position="470"/>
    </location>
</feature>
<dbReference type="GO" id="GO:0016034">
    <property type="term" value="F:maleylacetoacetate isomerase activity"/>
    <property type="evidence" value="ECO:0007669"/>
    <property type="project" value="TreeGrafter"/>
</dbReference>
<organism evidence="5 6">
    <name type="scientific">Fusarium flagelliforme</name>
    <dbReference type="NCBI Taxonomy" id="2675880"/>
    <lineage>
        <taxon>Eukaryota</taxon>
        <taxon>Fungi</taxon>
        <taxon>Dikarya</taxon>
        <taxon>Ascomycota</taxon>
        <taxon>Pezizomycotina</taxon>
        <taxon>Sordariomycetes</taxon>
        <taxon>Hypocreomycetidae</taxon>
        <taxon>Hypocreales</taxon>
        <taxon>Nectriaceae</taxon>
        <taxon>Fusarium</taxon>
        <taxon>Fusarium incarnatum-equiseti species complex</taxon>
    </lineage>
</organism>
<reference evidence="5 6" key="1">
    <citation type="journal article" date="2018" name="PLoS Pathog.">
        <title>Evolution of structural diversity of trichothecenes, a family of toxins produced by plant pathogenic and entomopathogenic fungi.</title>
        <authorList>
            <person name="Proctor R.H."/>
            <person name="McCormick S.P."/>
            <person name="Kim H.S."/>
            <person name="Cardoza R.E."/>
            <person name="Stanley A.M."/>
            <person name="Lindo L."/>
            <person name="Kelly A."/>
            <person name="Brown D.W."/>
            <person name="Lee T."/>
            <person name="Vaughan M.M."/>
            <person name="Alexander N.J."/>
            <person name="Busman M."/>
            <person name="Gutierrez S."/>
        </authorList>
    </citation>
    <scope>NUCLEOTIDE SEQUENCE [LARGE SCALE GENOMIC DNA]</scope>
    <source>
        <strain evidence="5 6">NRRL 13405</strain>
    </source>
</reference>
<keyword evidence="2" id="KW-0472">Membrane</keyword>
<feature type="transmembrane region" description="Helical" evidence="2">
    <location>
        <begin position="176"/>
        <end position="197"/>
    </location>
</feature>
<dbReference type="GO" id="GO:0006749">
    <property type="term" value="P:glutathione metabolic process"/>
    <property type="evidence" value="ECO:0007669"/>
    <property type="project" value="TreeGrafter"/>
</dbReference>
<dbReference type="CDD" id="cd03191">
    <property type="entry name" value="GST_C_Zeta"/>
    <property type="match status" value="1"/>
</dbReference>
<dbReference type="FunFam" id="1.20.1050.10:FF:000010">
    <property type="entry name" value="Maleylacetoacetate isomerase isoform 1"/>
    <property type="match status" value="1"/>
</dbReference>
<proteinExistence type="inferred from homology"/>
<dbReference type="SUPFAM" id="SSF52833">
    <property type="entry name" value="Thioredoxin-like"/>
    <property type="match status" value="1"/>
</dbReference>
<dbReference type="PANTHER" id="PTHR42673">
    <property type="entry name" value="MALEYLACETOACETATE ISOMERASE"/>
    <property type="match status" value="1"/>
</dbReference>
<dbReference type="Pfam" id="PF20684">
    <property type="entry name" value="Fung_rhodopsin"/>
    <property type="match status" value="1"/>
</dbReference>
<dbReference type="Gene3D" id="1.20.1050.10">
    <property type="match status" value="1"/>
</dbReference>
<evidence type="ECO:0000259" key="4">
    <source>
        <dbReference type="PROSITE" id="PS50405"/>
    </source>
</evidence>
<dbReference type="SUPFAM" id="SSF47616">
    <property type="entry name" value="GST C-terminal domain-like"/>
    <property type="match status" value="1"/>
</dbReference>
<keyword evidence="2" id="KW-1133">Transmembrane helix</keyword>
<dbReference type="InterPro" id="IPR040079">
    <property type="entry name" value="Glutathione_S-Trfase"/>
</dbReference>
<evidence type="ECO:0000313" key="5">
    <source>
        <dbReference type="EMBL" id="RFN49920.1"/>
    </source>
</evidence>
<keyword evidence="2" id="KW-0812">Transmembrane</keyword>
<dbReference type="InterPro" id="IPR034333">
    <property type="entry name" value="GST_Zeta_N"/>
</dbReference>
<feature type="transmembrane region" description="Helical" evidence="2">
    <location>
        <begin position="46"/>
        <end position="68"/>
    </location>
</feature>
<keyword evidence="5" id="KW-0413">Isomerase</keyword>
<dbReference type="PANTHER" id="PTHR42673:SF4">
    <property type="entry name" value="MALEYLACETOACETATE ISOMERASE"/>
    <property type="match status" value="1"/>
</dbReference>
<protein>
    <submittedName>
        <fullName evidence="5">Maleylacetoacetate isomerase</fullName>
    </submittedName>
</protein>
<dbReference type="GO" id="GO:0006559">
    <property type="term" value="P:L-phenylalanine catabolic process"/>
    <property type="evidence" value="ECO:0007669"/>
    <property type="project" value="TreeGrafter"/>
</dbReference>
<dbReference type="STRING" id="2594813.A0A395MQ36"/>
<comment type="similarity">
    <text evidence="1">Belongs to the GST superfamily. Zeta family.</text>
</comment>
<dbReference type="GO" id="GO:0005739">
    <property type="term" value="C:mitochondrion"/>
    <property type="evidence" value="ECO:0007669"/>
    <property type="project" value="TreeGrafter"/>
</dbReference>
<dbReference type="CDD" id="cd03042">
    <property type="entry name" value="GST_N_Zeta"/>
    <property type="match status" value="1"/>
</dbReference>
<dbReference type="InterPro" id="IPR036249">
    <property type="entry name" value="Thioredoxin-like_sf"/>
</dbReference>
<dbReference type="SFLD" id="SFLDS00019">
    <property type="entry name" value="Glutathione_Transferase_(cytos"/>
    <property type="match status" value="1"/>
</dbReference>
<dbReference type="InterPro" id="IPR005955">
    <property type="entry name" value="GST_Zeta"/>
</dbReference>
<evidence type="ECO:0000259" key="3">
    <source>
        <dbReference type="PROSITE" id="PS50404"/>
    </source>
</evidence>
<dbReference type="NCBIfam" id="TIGR01262">
    <property type="entry name" value="maiA"/>
    <property type="match status" value="1"/>
</dbReference>
<evidence type="ECO:0000256" key="1">
    <source>
        <dbReference type="ARBA" id="ARBA00010007"/>
    </source>
</evidence>
<keyword evidence="6" id="KW-1185">Reference proteome</keyword>
<dbReference type="Gene3D" id="3.40.30.10">
    <property type="entry name" value="Glutaredoxin"/>
    <property type="match status" value="1"/>
</dbReference>
<dbReference type="InterPro" id="IPR034330">
    <property type="entry name" value="GST_Zeta_C"/>
</dbReference>
<dbReference type="Proteomes" id="UP000265631">
    <property type="component" value="Unassembled WGS sequence"/>
</dbReference>
<sequence>MRNPDAKDILASQILVFVAIALVAARLNLRLRIQKRKLLLSDKLMVAACVSGVIAGAFGPAFAALGAFEPNVHSTLEGYSGGTTNLRLVLKLLFASNFPFYTTLYLCKAALLSVYLQAFPDFMVKRRIFLWVTIWTTIASYFVTILVIFCVCLPLDRHWDLRINRTCSPWTYAVTFNVGWGLSFLGDLLVFILPWLIVPALNVKRSLRIGIYFTFLLGSVNMAVSLGRFVTIFKAGADSTISLAEIGHFVEMSDSNYTLYTYFRSSCAARLRIAMNAKGISYDLTPVNLLKNDHLSDDHKALNPSGSVPVLIPPTSNSKPFRICQSVAALEYLEEKHPEHPLLPPTSDPEGRAIVRTLVNIISADVQPVTNLRIMRRVRELGGNAEEWNCQLMTNGLRAYEEVAKDTAGKCSFGDELTMADACFMPAWWNAERFGVDLSAFPTLQRIAENLKDHPAVVKAHWQNQPDTPDNLKA</sequence>
<dbReference type="InterPro" id="IPR004045">
    <property type="entry name" value="Glutathione_S-Trfase_N"/>
</dbReference>
<dbReference type="AlphaFoldDB" id="A0A395MQ36"/>
<feature type="transmembrane region" description="Helical" evidence="2">
    <location>
        <begin position="88"/>
        <end position="116"/>
    </location>
</feature>
<feature type="transmembrane region" description="Helical" evidence="2">
    <location>
        <begin position="209"/>
        <end position="230"/>
    </location>
</feature>
<evidence type="ECO:0000313" key="6">
    <source>
        <dbReference type="Proteomes" id="UP000265631"/>
    </source>
</evidence>
<dbReference type="GO" id="GO:0004364">
    <property type="term" value="F:glutathione transferase activity"/>
    <property type="evidence" value="ECO:0007669"/>
    <property type="project" value="TreeGrafter"/>
</dbReference>
<dbReference type="PROSITE" id="PS50404">
    <property type="entry name" value="GST_NTER"/>
    <property type="match status" value="1"/>
</dbReference>
<accession>A0A395MQ36</accession>
<feature type="transmembrane region" description="Helical" evidence="2">
    <location>
        <begin position="6"/>
        <end position="25"/>
    </location>
</feature>